<dbReference type="GO" id="GO:0005840">
    <property type="term" value="C:ribosome"/>
    <property type="evidence" value="ECO:0007669"/>
    <property type="project" value="UniProtKB-KW"/>
</dbReference>
<evidence type="ECO:0000256" key="1">
    <source>
        <dbReference type="ARBA" id="ARBA00005781"/>
    </source>
</evidence>
<proteinExistence type="inferred from homology"/>
<dbReference type="PRINTS" id="PR00061">
    <property type="entry name" value="RIBOSOMALL19"/>
</dbReference>
<gene>
    <name evidence="5 7" type="primary">rplS</name>
    <name evidence="7" type="ORF">WKV44_04850</name>
</gene>
<keyword evidence="8" id="KW-1185">Reference proteome</keyword>
<evidence type="ECO:0000256" key="3">
    <source>
        <dbReference type="ARBA" id="ARBA00023274"/>
    </source>
</evidence>
<dbReference type="SUPFAM" id="SSF50104">
    <property type="entry name" value="Translation proteins SH3-like domain"/>
    <property type="match status" value="1"/>
</dbReference>
<dbReference type="Gene3D" id="2.30.30.790">
    <property type="match status" value="1"/>
</dbReference>
<comment type="similarity">
    <text evidence="1 5 6">Belongs to the bacterial ribosomal protein bL19 family.</text>
</comment>
<reference evidence="7 8" key="1">
    <citation type="submission" date="2024-03" db="EMBL/GenBank/DDBJ databases">
        <title>Ignisphaera cupida sp. nov., a hyperthermophilic hydrolytic archaeon from a hot spring of Kamchatka, and proposal of Ignisphaeraceae fam. nov.</title>
        <authorList>
            <person name="Podosokorskaya O.A."/>
            <person name="Elcheninov A.G."/>
            <person name="Maltseva A.I."/>
            <person name="Zayulina K.S."/>
            <person name="Novikov A."/>
            <person name="Merkel A.Y."/>
        </authorList>
    </citation>
    <scope>NUCLEOTIDE SEQUENCE [LARGE SCALE GENOMIC DNA]</scope>
    <source>
        <strain evidence="7 8">38H-sp</strain>
    </source>
</reference>
<dbReference type="PIRSF" id="PIRSF002191">
    <property type="entry name" value="Ribosomal_L19"/>
    <property type="match status" value="1"/>
</dbReference>
<evidence type="ECO:0000256" key="5">
    <source>
        <dbReference type="HAMAP-Rule" id="MF_00402"/>
    </source>
</evidence>
<dbReference type="NCBIfam" id="TIGR01024">
    <property type="entry name" value="rplS_bact"/>
    <property type="match status" value="1"/>
</dbReference>
<dbReference type="InterPro" id="IPR001857">
    <property type="entry name" value="Ribosomal_bL19"/>
</dbReference>
<dbReference type="InterPro" id="IPR018257">
    <property type="entry name" value="Ribosomal_bL19_CS"/>
</dbReference>
<evidence type="ECO:0000313" key="7">
    <source>
        <dbReference type="EMBL" id="MEM5947865.1"/>
    </source>
</evidence>
<dbReference type="PANTHER" id="PTHR15680">
    <property type="entry name" value="RIBOSOMAL PROTEIN L19"/>
    <property type="match status" value="1"/>
</dbReference>
<comment type="function">
    <text evidence="5 6">This protein is located at the 30S-50S ribosomal subunit interface and may play a role in the structure and function of the aminoacyl-tRNA binding site.</text>
</comment>
<protein>
    <recommendedName>
        <fullName evidence="4 5">Large ribosomal subunit protein bL19</fullName>
    </recommendedName>
</protein>
<name>A0ABU9UB35_9SPIR</name>
<evidence type="ECO:0000256" key="4">
    <source>
        <dbReference type="ARBA" id="ARBA00035171"/>
    </source>
</evidence>
<keyword evidence="3 5" id="KW-0687">Ribonucleoprotein</keyword>
<sequence length="119" mass="13908">MKEIQAIEAAQIKEDRENFNVGDTVRVHFRIIEGETERIQIFEGIVIAKRNGGVRKTFTVRKISYGVGVERIFPINSPRIQKIEVVRRGLVRRAKLYYLRNRIGKKATKVKEKLERKSK</sequence>
<keyword evidence="2 5" id="KW-0689">Ribosomal protein</keyword>
<dbReference type="EMBL" id="JBCHKQ010000002">
    <property type="protein sequence ID" value="MEM5947865.1"/>
    <property type="molecule type" value="Genomic_DNA"/>
</dbReference>
<evidence type="ECO:0000256" key="6">
    <source>
        <dbReference type="RuleBase" id="RU000559"/>
    </source>
</evidence>
<evidence type="ECO:0000256" key="2">
    <source>
        <dbReference type="ARBA" id="ARBA00022980"/>
    </source>
</evidence>
<organism evidence="7 8">
    <name type="scientific">Rarispira pelagica</name>
    <dbReference type="NCBI Taxonomy" id="3141764"/>
    <lineage>
        <taxon>Bacteria</taxon>
        <taxon>Pseudomonadati</taxon>
        <taxon>Spirochaetota</taxon>
        <taxon>Spirochaetia</taxon>
        <taxon>Winmispirales</taxon>
        <taxon>Winmispiraceae</taxon>
        <taxon>Rarispira</taxon>
    </lineage>
</organism>
<accession>A0ABU9UB35</accession>
<dbReference type="Proteomes" id="UP001466331">
    <property type="component" value="Unassembled WGS sequence"/>
</dbReference>
<dbReference type="InterPro" id="IPR008991">
    <property type="entry name" value="Translation_prot_SH3-like_sf"/>
</dbReference>
<dbReference type="RefSeq" id="WP_420069313.1">
    <property type="nucleotide sequence ID" value="NZ_JBCHKQ010000002.1"/>
</dbReference>
<dbReference type="InterPro" id="IPR038657">
    <property type="entry name" value="Ribosomal_bL19_sf"/>
</dbReference>
<dbReference type="PANTHER" id="PTHR15680:SF9">
    <property type="entry name" value="LARGE RIBOSOMAL SUBUNIT PROTEIN BL19M"/>
    <property type="match status" value="1"/>
</dbReference>
<dbReference type="HAMAP" id="MF_00402">
    <property type="entry name" value="Ribosomal_bL19"/>
    <property type="match status" value="1"/>
</dbReference>
<dbReference type="PROSITE" id="PS01015">
    <property type="entry name" value="RIBOSOMAL_L19"/>
    <property type="match status" value="1"/>
</dbReference>
<evidence type="ECO:0000313" key="8">
    <source>
        <dbReference type="Proteomes" id="UP001466331"/>
    </source>
</evidence>
<comment type="caution">
    <text evidence="7">The sequence shown here is derived from an EMBL/GenBank/DDBJ whole genome shotgun (WGS) entry which is preliminary data.</text>
</comment>
<dbReference type="Pfam" id="PF01245">
    <property type="entry name" value="Ribosomal_L19"/>
    <property type="match status" value="1"/>
</dbReference>